<gene>
    <name evidence="8" type="ORF">CXB65_20570</name>
</gene>
<dbReference type="Gene3D" id="3.40.605.10">
    <property type="entry name" value="Aldehyde Dehydrogenase, Chain A, domain 1"/>
    <property type="match status" value="1"/>
</dbReference>
<dbReference type="PANTHER" id="PTHR43570">
    <property type="entry name" value="ALDEHYDE DEHYDROGENASE"/>
    <property type="match status" value="1"/>
</dbReference>
<evidence type="ECO:0000256" key="5">
    <source>
        <dbReference type="PROSITE-ProRule" id="PRU10007"/>
    </source>
</evidence>
<reference evidence="8 9" key="1">
    <citation type="submission" date="2017-12" db="EMBL/GenBank/DDBJ databases">
        <title>Isolation and characterization of an aerobic denitrifying Pseudomonas monteilii CY06 from aquaculture ponds.</title>
        <authorList>
            <person name="Ma Q."/>
            <person name="Cai Y."/>
            <person name="He Z."/>
        </authorList>
    </citation>
    <scope>NUCLEOTIDE SEQUENCE [LARGE SCALE GENOMIC DNA]</scope>
    <source>
        <strain evidence="8 9">CY06</strain>
    </source>
</reference>
<evidence type="ECO:0000256" key="3">
    <source>
        <dbReference type="ARBA" id="ARBA00023027"/>
    </source>
</evidence>
<dbReference type="InterPro" id="IPR012394">
    <property type="entry name" value="Aldehyde_DH_NAD(P)"/>
</dbReference>
<feature type="active site" evidence="5">
    <location>
        <position position="220"/>
    </location>
</feature>
<dbReference type="InterPro" id="IPR015590">
    <property type="entry name" value="Aldehyde_DH_dom"/>
</dbReference>
<dbReference type="EMBL" id="PJCG01000052">
    <property type="protein sequence ID" value="PKI19468.1"/>
    <property type="molecule type" value="Genomic_DNA"/>
</dbReference>
<dbReference type="GO" id="GO:0005737">
    <property type="term" value="C:cytoplasm"/>
    <property type="evidence" value="ECO:0007669"/>
    <property type="project" value="TreeGrafter"/>
</dbReference>
<dbReference type="AlphaFoldDB" id="A0A2N1IMI2"/>
<dbReference type="Proteomes" id="UP000233399">
    <property type="component" value="Unassembled WGS sequence"/>
</dbReference>
<organism evidence="8 9">
    <name type="scientific">Pseudomonas monteilii</name>
    <dbReference type="NCBI Taxonomy" id="76759"/>
    <lineage>
        <taxon>Bacteria</taxon>
        <taxon>Pseudomonadati</taxon>
        <taxon>Pseudomonadota</taxon>
        <taxon>Gammaproteobacteria</taxon>
        <taxon>Pseudomonadales</taxon>
        <taxon>Pseudomonadaceae</taxon>
        <taxon>Pseudomonas</taxon>
    </lineage>
</organism>
<proteinExistence type="inferred from homology"/>
<evidence type="ECO:0000259" key="7">
    <source>
        <dbReference type="Pfam" id="PF00171"/>
    </source>
</evidence>
<feature type="domain" description="Aldehyde dehydrogenase" evidence="7">
    <location>
        <begin position="32"/>
        <end position="445"/>
    </location>
</feature>
<dbReference type="CDD" id="cd07133">
    <property type="entry name" value="ALDH_CALDH_CalB"/>
    <property type="match status" value="1"/>
</dbReference>
<dbReference type="InterPro" id="IPR016161">
    <property type="entry name" value="Ald_DH/histidinol_DH"/>
</dbReference>
<dbReference type="PANTHER" id="PTHR43570:SF20">
    <property type="entry name" value="ALDEHYDE DEHYDROGENASE ALDX-RELATED"/>
    <property type="match status" value="1"/>
</dbReference>
<comment type="caution">
    <text evidence="8">The sequence shown here is derived from an EMBL/GenBank/DDBJ whole genome shotgun (WGS) entry which is preliminary data.</text>
</comment>
<dbReference type="Pfam" id="PF00171">
    <property type="entry name" value="Aldedh"/>
    <property type="match status" value="1"/>
</dbReference>
<protein>
    <recommendedName>
        <fullName evidence="4">Aldehyde dehydrogenase</fullName>
    </recommendedName>
</protein>
<name>A0A2N1IMI2_9PSED</name>
<dbReference type="InterPro" id="IPR016162">
    <property type="entry name" value="Ald_DH_N"/>
</dbReference>
<sequence>MTIAATSIPAIYAATTLEQQRRAFLNDGPPGFERRKTNLVKLRAAVLAHRRDVEEAISADFGNRSRHETDIMELLGVVQSIDYLLRHLRRFMKPERRHVAAFHRTGRAHVEYQPKGVIGVMAPWNYPIALTFIPLATALAAGNRVMIKPSELTPRTSELIQRILVGSFTVEEVAVILGGPETGASFSALPFDHLLFTGSTQVGRMVMRAASDNLVPLTLELGGKSPVIVAPGHAGRSTLDSIVFGKLANAGQTCVAPDYALVHEDDLDEFISQYCAAVARGYPQGPTSPDYTSIVSDRHYTRLQSLVEDARTRGAKVIETGVTPERATERPRTLAPVLIVGAGDDARVMHEEIFGPLLPVRTYRSLDEAIGYINARPRPLALYYFGNVGADSEALLRCTTSGNVGINNTLMHVAVDDLPFGGVGPSGMGAYHGIEGFRSMSHAKGVFVQGRWNLPKLLRAPFGKLADFALAFTLRPRP</sequence>
<dbReference type="SUPFAM" id="SSF53720">
    <property type="entry name" value="ALDH-like"/>
    <property type="match status" value="1"/>
</dbReference>
<evidence type="ECO:0000313" key="9">
    <source>
        <dbReference type="Proteomes" id="UP000233399"/>
    </source>
</evidence>
<dbReference type="PROSITE" id="PS00070">
    <property type="entry name" value="ALDEHYDE_DEHYDR_CYS"/>
    <property type="match status" value="1"/>
</dbReference>
<evidence type="ECO:0000256" key="6">
    <source>
        <dbReference type="RuleBase" id="RU003345"/>
    </source>
</evidence>
<keyword evidence="2 4" id="KW-0560">Oxidoreductase</keyword>
<dbReference type="PROSITE" id="PS00687">
    <property type="entry name" value="ALDEHYDE_DEHYDR_GLU"/>
    <property type="match status" value="1"/>
</dbReference>
<dbReference type="Gene3D" id="3.40.309.10">
    <property type="entry name" value="Aldehyde Dehydrogenase, Chain A, domain 2"/>
    <property type="match status" value="1"/>
</dbReference>
<evidence type="ECO:0000256" key="1">
    <source>
        <dbReference type="ARBA" id="ARBA00009986"/>
    </source>
</evidence>
<dbReference type="GO" id="GO:0006081">
    <property type="term" value="P:aldehyde metabolic process"/>
    <property type="evidence" value="ECO:0007669"/>
    <property type="project" value="InterPro"/>
</dbReference>
<dbReference type="PIRSF" id="PIRSF036492">
    <property type="entry name" value="ALDH"/>
    <property type="match status" value="1"/>
</dbReference>
<keyword evidence="3" id="KW-0520">NAD</keyword>
<accession>A0A2N1IMI2</accession>
<dbReference type="InterPro" id="IPR029510">
    <property type="entry name" value="Ald_DH_CS_GLU"/>
</dbReference>
<evidence type="ECO:0000313" key="8">
    <source>
        <dbReference type="EMBL" id="PKI19468.1"/>
    </source>
</evidence>
<dbReference type="InterPro" id="IPR016160">
    <property type="entry name" value="Ald_DH_CS_CYS"/>
</dbReference>
<evidence type="ECO:0000256" key="2">
    <source>
        <dbReference type="ARBA" id="ARBA00023002"/>
    </source>
</evidence>
<dbReference type="InterPro" id="IPR016163">
    <property type="entry name" value="Ald_DH_C"/>
</dbReference>
<evidence type="ECO:0000256" key="4">
    <source>
        <dbReference type="PIRNR" id="PIRNR036492"/>
    </source>
</evidence>
<dbReference type="GO" id="GO:0004029">
    <property type="term" value="F:aldehyde dehydrogenase (NAD+) activity"/>
    <property type="evidence" value="ECO:0007669"/>
    <property type="project" value="TreeGrafter"/>
</dbReference>
<comment type="similarity">
    <text evidence="1 4 6">Belongs to the aldehyde dehydrogenase family.</text>
</comment>
<dbReference type="RefSeq" id="WP_021785528.1">
    <property type="nucleotide sequence ID" value="NZ_KK214940.1"/>
</dbReference>